<dbReference type="SUPFAM" id="SSF46689">
    <property type="entry name" value="Homeodomain-like"/>
    <property type="match status" value="1"/>
</dbReference>
<dbReference type="CDD" id="cd11661">
    <property type="entry name" value="SANT_MTA3_like"/>
    <property type="match status" value="1"/>
</dbReference>
<dbReference type="Pfam" id="PF01448">
    <property type="entry name" value="ELM2"/>
    <property type="match status" value="1"/>
</dbReference>
<dbReference type="InterPro" id="IPR001005">
    <property type="entry name" value="SANT/Myb"/>
</dbReference>
<dbReference type="InterPro" id="IPR000949">
    <property type="entry name" value="ELM2_dom"/>
</dbReference>
<evidence type="ECO:0000256" key="1">
    <source>
        <dbReference type="ARBA" id="ARBA00004123"/>
    </source>
</evidence>
<feature type="compositionally biased region" description="Pro residues" evidence="6">
    <location>
        <begin position="510"/>
        <end position="526"/>
    </location>
</feature>
<dbReference type="InterPro" id="IPR017884">
    <property type="entry name" value="SANT_dom"/>
</dbReference>
<dbReference type="InterPro" id="IPR045787">
    <property type="entry name" value="MIER1/3_C"/>
</dbReference>
<keyword evidence="5" id="KW-0539">Nucleus</keyword>
<evidence type="ECO:0000256" key="2">
    <source>
        <dbReference type="ARBA" id="ARBA00022491"/>
    </source>
</evidence>
<dbReference type="GO" id="GO:0042826">
    <property type="term" value="F:histone deacetylase binding"/>
    <property type="evidence" value="ECO:0007669"/>
    <property type="project" value="TreeGrafter"/>
</dbReference>
<feature type="domain" description="ELM2" evidence="7">
    <location>
        <begin position="188"/>
        <end position="285"/>
    </location>
</feature>
<dbReference type="Proteomes" id="UP000887568">
    <property type="component" value="Unplaced"/>
</dbReference>
<accession>A0A913Z9P7</accession>
<evidence type="ECO:0008006" key="11">
    <source>
        <dbReference type="Google" id="ProtNLM"/>
    </source>
</evidence>
<dbReference type="GO" id="GO:0032991">
    <property type="term" value="C:protein-containing complex"/>
    <property type="evidence" value="ECO:0007669"/>
    <property type="project" value="UniProtKB-ARBA"/>
</dbReference>
<feature type="compositionally biased region" description="Acidic residues" evidence="6">
    <location>
        <begin position="169"/>
        <end position="179"/>
    </location>
</feature>
<evidence type="ECO:0000313" key="9">
    <source>
        <dbReference type="EnsemblMetazoa" id="XP_038048508.1"/>
    </source>
</evidence>
<dbReference type="PANTHER" id="PTHR10865:SF28">
    <property type="entry name" value="ELM2 DOMAIN-CONTAINING PROTEIN"/>
    <property type="match status" value="1"/>
</dbReference>
<name>A0A913Z9P7_PATMI</name>
<dbReference type="EnsemblMetazoa" id="XM_038192580.1">
    <property type="protein sequence ID" value="XP_038048508.1"/>
    <property type="gene ID" value="LOC119722452"/>
</dbReference>
<dbReference type="InterPro" id="IPR040138">
    <property type="entry name" value="MIER/MTA"/>
</dbReference>
<organism evidence="9 10">
    <name type="scientific">Patiria miniata</name>
    <name type="common">Bat star</name>
    <name type="synonym">Asterina miniata</name>
    <dbReference type="NCBI Taxonomy" id="46514"/>
    <lineage>
        <taxon>Eukaryota</taxon>
        <taxon>Metazoa</taxon>
        <taxon>Echinodermata</taxon>
        <taxon>Eleutherozoa</taxon>
        <taxon>Asterozoa</taxon>
        <taxon>Asteroidea</taxon>
        <taxon>Valvatacea</taxon>
        <taxon>Valvatida</taxon>
        <taxon>Asterinidae</taxon>
        <taxon>Patiria</taxon>
    </lineage>
</organism>
<comment type="subcellular location">
    <subcellularLocation>
        <location evidence="1">Nucleus</location>
    </subcellularLocation>
</comment>
<dbReference type="Pfam" id="PF19426">
    <property type="entry name" value="MIER1_3_C"/>
    <property type="match status" value="1"/>
</dbReference>
<evidence type="ECO:0000259" key="7">
    <source>
        <dbReference type="PROSITE" id="PS51156"/>
    </source>
</evidence>
<keyword evidence="2" id="KW-0678">Repressor</keyword>
<keyword evidence="3" id="KW-0805">Transcription regulation</keyword>
<dbReference type="GO" id="GO:0000122">
    <property type="term" value="P:negative regulation of transcription by RNA polymerase II"/>
    <property type="evidence" value="ECO:0007669"/>
    <property type="project" value="TreeGrafter"/>
</dbReference>
<dbReference type="Gene3D" id="1.10.10.60">
    <property type="entry name" value="Homeodomain-like"/>
    <property type="match status" value="1"/>
</dbReference>
<dbReference type="GeneID" id="119722452"/>
<evidence type="ECO:0000256" key="3">
    <source>
        <dbReference type="ARBA" id="ARBA00023015"/>
    </source>
</evidence>
<feature type="region of interest" description="Disordered" evidence="6">
    <location>
        <begin position="68"/>
        <end position="185"/>
    </location>
</feature>
<dbReference type="FunFam" id="1.10.10.60:FF:000025">
    <property type="entry name" value="Mesoderm induction early response 1, transcriptional regulator"/>
    <property type="match status" value="1"/>
</dbReference>
<keyword evidence="4" id="KW-0804">Transcription</keyword>
<sequence length="569" mass="62930">MAEPATSDSSPETDQDFDVTAEMLVHDIDDEQTIDEEEGNEIGECFSNELDDLAEEAAIPVDQLWRMYANPPPPMASASTPPIHQQEDSTETDGSTDEILNSRNLTLDKEEIAQDLLPNQGENVEEGTGEESIDDLHSDLFPGPGSHASDSPGSYGTHRLLRSNTATDGDSDSGSEDSDYVPPEDWKKTISVGSDFQAVIPEGLSHYGDAPAYDNEDRLLWDPNQLCVEPVESYLREVQRPPPGTMSVKSLPLGSHVRDDERSLYILLQCGHNVDEALRRHRMQIAPPMDEMSLWSEEECRNFESGLRAYGKNFHLIQQNKVRTRSVGELVQFYYLWKKTARHDSFANQARLTKKKYHLHPGITDYMDRFLDDAESLVSPIPSHSLLDKHRINNKLSHSASMLSTLNGASPAELLSNGSPEVGGLVMGDLPNEMSATATATASQSLKHPADFPDSNGPAKHRKLEPELDHHHQQVMRNLGIVIEPDRQERDSVFMRDHLVQVVTTHADPRPPPSAPHPPSQVPPLSPAVKPIRGNITLVPPEHSVASDSVINVRPLVTSNMQATNPVAQ</sequence>
<dbReference type="InterPro" id="IPR009057">
    <property type="entry name" value="Homeodomain-like_sf"/>
</dbReference>
<reference evidence="9" key="1">
    <citation type="submission" date="2022-11" db="UniProtKB">
        <authorList>
            <consortium name="EnsemblMetazoa"/>
        </authorList>
    </citation>
    <scope>IDENTIFICATION</scope>
</reference>
<dbReference type="GO" id="GO:0003714">
    <property type="term" value="F:transcription corepressor activity"/>
    <property type="evidence" value="ECO:0007669"/>
    <property type="project" value="TreeGrafter"/>
</dbReference>
<dbReference type="OMA" id="PRRCKYL"/>
<dbReference type="OrthoDB" id="5916873at2759"/>
<evidence type="ECO:0000256" key="6">
    <source>
        <dbReference type="SAM" id="MobiDB-lite"/>
    </source>
</evidence>
<dbReference type="SMART" id="SM00717">
    <property type="entry name" value="SANT"/>
    <property type="match status" value="1"/>
</dbReference>
<evidence type="ECO:0000256" key="4">
    <source>
        <dbReference type="ARBA" id="ARBA00023163"/>
    </source>
</evidence>
<evidence type="ECO:0000256" key="5">
    <source>
        <dbReference type="ARBA" id="ARBA00023242"/>
    </source>
</evidence>
<dbReference type="RefSeq" id="XP_038048508.1">
    <property type="nucleotide sequence ID" value="XM_038192580.1"/>
</dbReference>
<dbReference type="SMART" id="SM01189">
    <property type="entry name" value="ELM2"/>
    <property type="match status" value="1"/>
</dbReference>
<dbReference type="PROSITE" id="PS51293">
    <property type="entry name" value="SANT"/>
    <property type="match status" value="1"/>
</dbReference>
<evidence type="ECO:0000259" key="8">
    <source>
        <dbReference type="PROSITE" id="PS51293"/>
    </source>
</evidence>
<feature type="compositionally biased region" description="Acidic residues" evidence="6">
    <location>
        <begin position="123"/>
        <end position="133"/>
    </location>
</feature>
<dbReference type="AlphaFoldDB" id="A0A913Z9P7"/>
<protein>
    <recommendedName>
        <fullName evidence="11">Mesoderm induction early response protein 1</fullName>
    </recommendedName>
</protein>
<feature type="region of interest" description="Disordered" evidence="6">
    <location>
        <begin position="505"/>
        <end position="529"/>
    </location>
</feature>
<keyword evidence="10" id="KW-1185">Reference proteome</keyword>
<proteinExistence type="predicted"/>
<evidence type="ECO:0000313" key="10">
    <source>
        <dbReference type="Proteomes" id="UP000887568"/>
    </source>
</evidence>
<dbReference type="GO" id="GO:0005654">
    <property type="term" value="C:nucleoplasm"/>
    <property type="evidence" value="ECO:0007669"/>
    <property type="project" value="TreeGrafter"/>
</dbReference>
<dbReference type="PROSITE" id="PS51156">
    <property type="entry name" value="ELM2"/>
    <property type="match status" value="1"/>
</dbReference>
<feature type="region of interest" description="Disordered" evidence="6">
    <location>
        <begin position="437"/>
        <end position="462"/>
    </location>
</feature>
<dbReference type="PANTHER" id="PTHR10865">
    <property type="entry name" value="METASTASIS-ASSOCIATED PROTEIN AND MESODERM INDUCTION EARLY RESPONSE PROTEIN"/>
    <property type="match status" value="1"/>
</dbReference>
<feature type="domain" description="SANT" evidence="8">
    <location>
        <begin position="290"/>
        <end position="342"/>
    </location>
</feature>